<dbReference type="Pfam" id="PF05472">
    <property type="entry name" value="Ter"/>
    <property type="match status" value="1"/>
</dbReference>
<accession>A0ABZ3E8Y7</accession>
<organism evidence="5 6">
    <name type="scientific">Marinobacter alkaliphilus</name>
    <dbReference type="NCBI Taxonomy" id="254719"/>
    <lineage>
        <taxon>Bacteria</taxon>
        <taxon>Pseudomonadati</taxon>
        <taxon>Pseudomonadota</taxon>
        <taxon>Gammaproteobacteria</taxon>
        <taxon>Pseudomonadales</taxon>
        <taxon>Marinobacteraceae</taxon>
        <taxon>Marinobacter</taxon>
    </lineage>
</organism>
<protein>
    <submittedName>
        <fullName evidence="5">DNA replication terminus site-binding protein</fullName>
    </submittedName>
</protein>
<name>A0ABZ3E8Y7_9GAMM</name>
<evidence type="ECO:0000256" key="3">
    <source>
        <dbReference type="ARBA" id="ARBA00023125"/>
    </source>
</evidence>
<geneLocation type="plasmid" evidence="5 6">
    <name>unnamed2</name>
</geneLocation>
<dbReference type="EMBL" id="CP152382">
    <property type="protein sequence ID" value="XAF56138.1"/>
    <property type="molecule type" value="Genomic_DNA"/>
</dbReference>
<keyword evidence="2" id="KW-0235">DNA replication</keyword>
<dbReference type="InterPro" id="IPR036381">
    <property type="entry name" value="Tus_dom1"/>
</dbReference>
<evidence type="ECO:0000256" key="2">
    <source>
        <dbReference type="ARBA" id="ARBA00022705"/>
    </source>
</evidence>
<keyword evidence="1" id="KW-0963">Cytoplasm</keyword>
<evidence type="ECO:0000256" key="4">
    <source>
        <dbReference type="SAM" id="MobiDB-lite"/>
    </source>
</evidence>
<dbReference type="Gene3D" id="3.30.54.10">
    <property type="match status" value="1"/>
</dbReference>
<dbReference type="InterPro" id="IPR008865">
    <property type="entry name" value="DNA_replication_term_site-bd"/>
</dbReference>
<dbReference type="InterPro" id="IPR036384">
    <property type="entry name" value="Tus_sf"/>
</dbReference>
<reference evidence="5 6" key="1">
    <citation type="submission" date="2024-04" db="EMBL/GenBank/DDBJ databases">
        <title>Marinobacter sp. SBY-1.</title>
        <authorList>
            <person name="Pan C."/>
        </authorList>
    </citation>
    <scope>NUCLEOTIDE SEQUENCE [LARGE SCALE GENOMIC DNA]</scope>
    <source>
        <strain evidence="5 6">SBY-1</strain>
        <plasmid evidence="5 6">unnamed2</plasmid>
    </source>
</reference>
<evidence type="ECO:0000256" key="1">
    <source>
        <dbReference type="ARBA" id="ARBA00022490"/>
    </source>
</evidence>
<keyword evidence="5" id="KW-0614">Plasmid</keyword>
<dbReference type="SUPFAM" id="SSF56596">
    <property type="entry name" value="Replication terminator protein (Tus)"/>
    <property type="match status" value="1"/>
</dbReference>
<evidence type="ECO:0000313" key="6">
    <source>
        <dbReference type="Proteomes" id="UP001445268"/>
    </source>
</evidence>
<keyword evidence="6" id="KW-1185">Reference proteome</keyword>
<evidence type="ECO:0000313" key="5">
    <source>
        <dbReference type="EMBL" id="XAF56138.1"/>
    </source>
</evidence>
<dbReference type="Proteomes" id="UP001445268">
    <property type="component" value="Plasmid unnamed2"/>
</dbReference>
<proteinExistence type="predicted"/>
<feature type="region of interest" description="Disordered" evidence="4">
    <location>
        <begin position="283"/>
        <end position="302"/>
    </location>
</feature>
<feature type="compositionally biased region" description="Basic and acidic residues" evidence="4">
    <location>
        <begin position="283"/>
        <end position="292"/>
    </location>
</feature>
<keyword evidence="3" id="KW-0238">DNA-binding</keyword>
<gene>
    <name evidence="5" type="ORF">AAGT77_20505</name>
</gene>
<dbReference type="Gene3D" id="3.50.14.10">
    <property type="entry name" value="Replication terminator Tus, domain 1 superfamily/Replication terminator Tus"/>
    <property type="match status" value="1"/>
</dbReference>
<sequence>MRYSVDQLTAIEDIGRDIEALETVAQELCAELRACRLITAQVAKVPRPKKGNEKDLPAPHIQPEHLSGSDAFEAALYALTDWYGDDDHSTKAVARMPGGVVLRAADCQLETITRLFDLANAIKDRIKSSIPRLGNQDERFRLIHDHHRMLVTLQLIRHWTLFPPLPLIQSVTFSWGVKTEIKRITVDELIEKVQLCFNDPVPEGVSRYEWQKAVSDELTRVSSLPSGTELRARRKLVVRPLANIRFRADSSAPNQRSRPVLLREAHTPLFLFSNEEAAIRVKPIGDYDDQQRGQRKPRGDRKCEDKPVTWLFPVYRFEG</sequence>
<dbReference type="RefSeq" id="WP_342632686.1">
    <property type="nucleotide sequence ID" value="NZ_CP152382.1"/>
</dbReference>